<dbReference type="Gene3D" id="1.10.260.40">
    <property type="entry name" value="lambda repressor-like DNA-binding domains"/>
    <property type="match status" value="1"/>
</dbReference>
<reference evidence="1 2" key="1">
    <citation type="submission" date="2020-07" db="EMBL/GenBank/DDBJ databases">
        <title>Endozoicomonas sp. nov., isolated from sediment.</title>
        <authorList>
            <person name="Gu T."/>
        </authorList>
    </citation>
    <scope>NUCLEOTIDE SEQUENCE [LARGE SCALE GENOMIC DNA]</scope>
    <source>
        <strain evidence="1 2">SM1973</strain>
    </source>
</reference>
<dbReference type="AlphaFoldDB" id="A0A853IH48"/>
<evidence type="ECO:0000313" key="1">
    <source>
        <dbReference type="EMBL" id="NYZ69351.1"/>
    </source>
</evidence>
<dbReference type="Proteomes" id="UP000569732">
    <property type="component" value="Unassembled WGS sequence"/>
</dbReference>
<evidence type="ECO:0000313" key="2">
    <source>
        <dbReference type="Proteomes" id="UP000569732"/>
    </source>
</evidence>
<organism evidence="1 2">
    <name type="scientific">Spartinivicinus marinus</name>
    <dbReference type="NCBI Taxonomy" id="2994442"/>
    <lineage>
        <taxon>Bacteria</taxon>
        <taxon>Pseudomonadati</taxon>
        <taxon>Pseudomonadota</taxon>
        <taxon>Gammaproteobacteria</taxon>
        <taxon>Oceanospirillales</taxon>
        <taxon>Zooshikellaceae</taxon>
        <taxon>Spartinivicinus</taxon>
    </lineage>
</organism>
<protein>
    <submittedName>
        <fullName evidence="1">Cro/Cl family transcriptional regulator</fullName>
    </submittedName>
</protein>
<keyword evidence="2" id="KW-1185">Reference proteome</keyword>
<dbReference type="RefSeq" id="WP_180571345.1">
    <property type="nucleotide sequence ID" value="NZ_JACCKB010000076.1"/>
</dbReference>
<comment type="caution">
    <text evidence="1">The sequence shown here is derived from an EMBL/GenBank/DDBJ whole genome shotgun (WGS) entry which is preliminary data.</text>
</comment>
<accession>A0A853IH48</accession>
<dbReference type="Pfam" id="PF14549">
    <property type="entry name" value="P22_Cro"/>
    <property type="match status" value="1"/>
</dbReference>
<dbReference type="InterPro" id="IPR010982">
    <property type="entry name" value="Lambda_DNA-bd_dom_sf"/>
</dbReference>
<dbReference type="EMBL" id="JACCKB010000076">
    <property type="protein sequence ID" value="NYZ69351.1"/>
    <property type="molecule type" value="Genomic_DNA"/>
</dbReference>
<dbReference type="GO" id="GO:0003677">
    <property type="term" value="F:DNA binding"/>
    <property type="evidence" value="ECO:0007669"/>
    <property type="project" value="InterPro"/>
</dbReference>
<sequence>MTVEQAVSYFGSKTKLANFLGLNKSSITHWGNTVPSSRAYQLQVLTNGELKVVETQPKKLAPKD</sequence>
<name>A0A853IH48_9GAMM</name>
<gene>
    <name evidence="1" type="ORF">H0A36_25360</name>
</gene>
<proteinExistence type="predicted"/>
<dbReference type="SUPFAM" id="SSF47413">
    <property type="entry name" value="lambda repressor-like DNA-binding domains"/>
    <property type="match status" value="1"/>
</dbReference>